<name>A0ABQ5JUM7_9EUKA</name>
<reference evidence="1" key="1">
    <citation type="submission" date="2022-03" db="EMBL/GenBank/DDBJ databases">
        <title>Draft genome sequence of Aduncisulcus paluster, a free-living microaerophilic Fornicata.</title>
        <authorList>
            <person name="Yuyama I."/>
            <person name="Kume K."/>
            <person name="Tamura T."/>
            <person name="Inagaki Y."/>
            <person name="Hashimoto T."/>
        </authorList>
    </citation>
    <scope>NUCLEOTIDE SEQUENCE</scope>
    <source>
        <strain evidence="1">NY0171</strain>
    </source>
</reference>
<comment type="caution">
    <text evidence="1">The sequence shown here is derived from an EMBL/GenBank/DDBJ whole genome shotgun (WGS) entry which is preliminary data.</text>
</comment>
<organism evidence="1 2">
    <name type="scientific">Aduncisulcus paluster</name>
    <dbReference type="NCBI Taxonomy" id="2918883"/>
    <lineage>
        <taxon>Eukaryota</taxon>
        <taxon>Metamonada</taxon>
        <taxon>Carpediemonas-like organisms</taxon>
        <taxon>Aduncisulcus</taxon>
    </lineage>
</organism>
<proteinExistence type="predicted"/>
<keyword evidence="2" id="KW-1185">Reference proteome</keyword>
<gene>
    <name evidence="1" type="ORF">ADUPG1_011164</name>
</gene>
<sequence>MKIASSSSSNPLTLHELEQLKEDIEATSSQAAVTALFKQSFDGIKAIFDKHSLPAPKSAIISNKALFSQCFKCV</sequence>
<dbReference type="EMBL" id="BQXS01011874">
    <property type="protein sequence ID" value="GKT17725.1"/>
    <property type="molecule type" value="Genomic_DNA"/>
</dbReference>
<protein>
    <submittedName>
        <fullName evidence="1">Uncharacterized protein</fullName>
    </submittedName>
</protein>
<accession>A0ABQ5JUM7</accession>
<evidence type="ECO:0000313" key="1">
    <source>
        <dbReference type="EMBL" id="GKT17725.1"/>
    </source>
</evidence>
<dbReference type="Proteomes" id="UP001057375">
    <property type="component" value="Unassembled WGS sequence"/>
</dbReference>
<evidence type="ECO:0000313" key="2">
    <source>
        <dbReference type="Proteomes" id="UP001057375"/>
    </source>
</evidence>